<sequence>MKLHSCTIVLKNHHVLTLDSVEQSLGVLEQYSQNHIEKVTIDALDGQQLHSYQLSFEESLESLMNL</sequence>
<dbReference type="Proteomes" id="UP001589645">
    <property type="component" value="Unassembled WGS sequence"/>
</dbReference>
<name>A0ABV5HMR9_9VIBR</name>
<organism evidence="1 2">
    <name type="scientific">Vibrio olivae</name>
    <dbReference type="NCBI Taxonomy" id="1243002"/>
    <lineage>
        <taxon>Bacteria</taxon>
        <taxon>Pseudomonadati</taxon>
        <taxon>Pseudomonadota</taxon>
        <taxon>Gammaproteobacteria</taxon>
        <taxon>Vibrionales</taxon>
        <taxon>Vibrionaceae</taxon>
        <taxon>Vibrio</taxon>
    </lineage>
</organism>
<gene>
    <name evidence="1" type="ORF">ACFFUV_11335</name>
</gene>
<evidence type="ECO:0000313" key="1">
    <source>
        <dbReference type="EMBL" id="MFB9135553.1"/>
    </source>
</evidence>
<keyword evidence="2" id="KW-1185">Reference proteome</keyword>
<dbReference type="EMBL" id="JBHMEP010000002">
    <property type="protein sequence ID" value="MFB9135553.1"/>
    <property type="molecule type" value="Genomic_DNA"/>
</dbReference>
<evidence type="ECO:0000313" key="2">
    <source>
        <dbReference type="Proteomes" id="UP001589645"/>
    </source>
</evidence>
<dbReference type="RefSeq" id="WP_390192607.1">
    <property type="nucleotide sequence ID" value="NZ_JBHMEP010000002.1"/>
</dbReference>
<accession>A0ABV5HMR9</accession>
<comment type="caution">
    <text evidence="1">The sequence shown here is derived from an EMBL/GenBank/DDBJ whole genome shotgun (WGS) entry which is preliminary data.</text>
</comment>
<proteinExistence type="predicted"/>
<reference evidence="1 2" key="1">
    <citation type="submission" date="2024-09" db="EMBL/GenBank/DDBJ databases">
        <authorList>
            <person name="Sun Q."/>
            <person name="Mori K."/>
        </authorList>
    </citation>
    <scope>NUCLEOTIDE SEQUENCE [LARGE SCALE GENOMIC DNA]</scope>
    <source>
        <strain evidence="1 2">CECT 8064</strain>
    </source>
</reference>
<protein>
    <submittedName>
        <fullName evidence="1">Uncharacterized protein</fullName>
    </submittedName>
</protein>